<gene>
    <name evidence="1" type="ORF">OGATHE_005037</name>
</gene>
<dbReference type="InterPro" id="IPR051806">
    <property type="entry name" value="HAD-like_SPP"/>
</dbReference>
<dbReference type="InterPro" id="IPR036412">
    <property type="entry name" value="HAD-like_sf"/>
</dbReference>
<dbReference type="SUPFAM" id="SSF56784">
    <property type="entry name" value="HAD-like"/>
    <property type="match status" value="1"/>
</dbReference>
<keyword evidence="2" id="KW-1185">Reference proteome</keyword>
<evidence type="ECO:0000313" key="1">
    <source>
        <dbReference type="EMBL" id="KAH3660705.1"/>
    </source>
</evidence>
<dbReference type="Gene3D" id="1.10.150.240">
    <property type="entry name" value="Putative phosphatase, domain 2"/>
    <property type="match status" value="1"/>
</dbReference>
<accession>A0A1B7SPQ2</accession>
<dbReference type="SFLD" id="SFLDS00003">
    <property type="entry name" value="Haloacid_Dehalogenase"/>
    <property type="match status" value="1"/>
</dbReference>
<dbReference type="RefSeq" id="XP_018213122.1">
    <property type="nucleotide sequence ID" value="XM_018357066.1"/>
</dbReference>
<dbReference type="Gene3D" id="3.40.50.1000">
    <property type="entry name" value="HAD superfamily/HAD-like"/>
    <property type="match status" value="1"/>
</dbReference>
<dbReference type="InterPro" id="IPR023214">
    <property type="entry name" value="HAD_sf"/>
</dbReference>
<dbReference type="GO" id="GO:0050308">
    <property type="term" value="F:sugar-phosphatase activity"/>
    <property type="evidence" value="ECO:0007669"/>
    <property type="project" value="TreeGrafter"/>
</dbReference>
<dbReference type="InterPro" id="IPR023198">
    <property type="entry name" value="PGP-like_dom2"/>
</dbReference>
<dbReference type="PANTHER" id="PTHR43481">
    <property type="entry name" value="FRUCTOSE-1-PHOSPHATE PHOSPHATASE"/>
    <property type="match status" value="1"/>
</dbReference>
<dbReference type="Pfam" id="PF00702">
    <property type="entry name" value="Hydrolase"/>
    <property type="match status" value="1"/>
</dbReference>
<sequence length="245" mass="27048">MSTQLLRVNALEFDLDGTIVDSTEAIEKSWADLLATYPHLNEDGDFFHKAHGVRVSDVFRKYLSDKFENEQALIDGAYDFDRLVSVTYGKLNYPIKGAGDLFKELHKLPGKPFCIVTSGSSVLAHGHFQNVLHEAGVEKPDIFIVAEDVSVGKPDPEGYKRGVQLLSERLGYPIEKVVVFEDAPAGIKAGLASGATVVGIASTFDAEKLYENGANYVIQDLSKVKVKSFKDRVIELELEVIDRKN</sequence>
<proteinExistence type="predicted"/>
<dbReference type="AlphaFoldDB" id="A0A1B7SPQ2"/>
<protein>
    <submittedName>
        <fullName evidence="1">Uncharacterized protein</fullName>
    </submittedName>
</protein>
<organism evidence="1 2">
    <name type="scientific">Ogataea polymorpha</name>
    <dbReference type="NCBI Taxonomy" id="460523"/>
    <lineage>
        <taxon>Eukaryota</taxon>
        <taxon>Fungi</taxon>
        <taxon>Dikarya</taxon>
        <taxon>Ascomycota</taxon>
        <taxon>Saccharomycotina</taxon>
        <taxon>Pichiomycetes</taxon>
        <taxon>Pichiales</taxon>
        <taxon>Pichiaceae</taxon>
        <taxon>Ogataea</taxon>
    </lineage>
</organism>
<dbReference type="SFLD" id="SFLDG01129">
    <property type="entry name" value="C1.5:_HAD__Beta-PGM__Phosphata"/>
    <property type="match status" value="1"/>
</dbReference>
<dbReference type="NCBIfam" id="TIGR01509">
    <property type="entry name" value="HAD-SF-IA-v3"/>
    <property type="match status" value="1"/>
</dbReference>
<dbReference type="EMBL" id="JAEUBD010001468">
    <property type="protein sequence ID" value="KAH3660705.1"/>
    <property type="molecule type" value="Genomic_DNA"/>
</dbReference>
<reference evidence="1" key="2">
    <citation type="submission" date="2021-01" db="EMBL/GenBank/DDBJ databases">
        <authorList>
            <person name="Schikora-Tamarit M.A."/>
        </authorList>
    </citation>
    <scope>NUCLEOTIDE SEQUENCE</scope>
    <source>
        <strain evidence="1">NCAIM Y.01608</strain>
    </source>
</reference>
<dbReference type="Proteomes" id="UP000788993">
    <property type="component" value="Unassembled WGS sequence"/>
</dbReference>
<reference evidence="1" key="1">
    <citation type="journal article" date="2021" name="Open Biol.">
        <title>Shared evolutionary footprints suggest mitochondrial oxidative damage underlies multiple complex I losses in fungi.</title>
        <authorList>
            <person name="Schikora-Tamarit M.A."/>
            <person name="Marcet-Houben M."/>
            <person name="Nosek J."/>
            <person name="Gabaldon T."/>
        </authorList>
    </citation>
    <scope>NUCLEOTIDE SEQUENCE</scope>
    <source>
        <strain evidence="1">NCAIM Y.01608</strain>
    </source>
</reference>
<dbReference type="PANTHER" id="PTHR43481:SF4">
    <property type="entry name" value="GLYCEROL-1-PHOSPHATE PHOSPHOHYDROLASE 1-RELATED"/>
    <property type="match status" value="1"/>
</dbReference>
<dbReference type="InterPro" id="IPR006439">
    <property type="entry name" value="HAD-SF_hydro_IA"/>
</dbReference>
<dbReference type="OrthoDB" id="40579at2759"/>
<name>A0A1B7SPQ2_9ASCO</name>
<comment type="caution">
    <text evidence="1">The sequence shown here is derived from an EMBL/GenBank/DDBJ whole genome shotgun (WGS) entry which is preliminary data.</text>
</comment>
<evidence type="ECO:0000313" key="2">
    <source>
        <dbReference type="Proteomes" id="UP000788993"/>
    </source>
</evidence>